<accession>A0A183JKV1</accession>
<protein>
    <submittedName>
        <fullName evidence="1">Recep_L_domain domain-containing protein</fullName>
    </submittedName>
</protein>
<name>A0A183JKV1_9TREM</name>
<dbReference type="WBParaSite" id="SCUD_0000333201-mRNA-1">
    <property type="protein sequence ID" value="SCUD_0000333201-mRNA-1"/>
    <property type="gene ID" value="SCUD_0000333201"/>
</dbReference>
<organism evidence="1">
    <name type="scientific">Schistosoma curassoni</name>
    <dbReference type="NCBI Taxonomy" id="6186"/>
    <lineage>
        <taxon>Eukaryota</taxon>
        <taxon>Metazoa</taxon>
        <taxon>Spiralia</taxon>
        <taxon>Lophotrochozoa</taxon>
        <taxon>Platyhelminthes</taxon>
        <taxon>Trematoda</taxon>
        <taxon>Digenea</taxon>
        <taxon>Strigeidida</taxon>
        <taxon>Schistosomatoidea</taxon>
        <taxon>Schistosomatidae</taxon>
        <taxon>Schistosoma</taxon>
    </lineage>
</organism>
<reference evidence="1" key="1">
    <citation type="submission" date="2016-06" db="UniProtKB">
        <authorList>
            <consortium name="WormBaseParasite"/>
        </authorList>
    </citation>
    <scope>IDENTIFICATION</scope>
</reference>
<proteinExistence type="predicted"/>
<evidence type="ECO:0000313" key="1">
    <source>
        <dbReference type="WBParaSite" id="SCUD_0000333201-mRNA-1"/>
    </source>
</evidence>
<sequence length="81" mass="9152">MMRILDINDLSIHNRHVGQIQLRELGESVPISVVNSNTNQYILNDTGSISNTQMNLSRRLTINYRNLDSNLSCDACNACMK</sequence>
<dbReference type="AlphaFoldDB" id="A0A183JKV1"/>